<evidence type="ECO:0000313" key="1">
    <source>
        <dbReference type="EMBL" id="OPJ73245.1"/>
    </source>
</evidence>
<organism evidence="1 2">
    <name type="scientific">Patagioenas fasciata monilis</name>
    <dbReference type="NCBI Taxonomy" id="372326"/>
    <lineage>
        <taxon>Eukaryota</taxon>
        <taxon>Metazoa</taxon>
        <taxon>Chordata</taxon>
        <taxon>Craniata</taxon>
        <taxon>Vertebrata</taxon>
        <taxon>Euteleostomi</taxon>
        <taxon>Archelosauria</taxon>
        <taxon>Archosauria</taxon>
        <taxon>Dinosauria</taxon>
        <taxon>Saurischia</taxon>
        <taxon>Theropoda</taxon>
        <taxon>Coelurosauria</taxon>
        <taxon>Aves</taxon>
        <taxon>Neognathae</taxon>
        <taxon>Neoaves</taxon>
        <taxon>Columbimorphae</taxon>
        <taxon>Columbiformes</taxon>
        <taxon>Columbidae</taxon>
        <taxon>Patagioenas</taxon>
    </lineage>
</organism>
<name>A0A1V4JMI7_PATFA</name>
<dbReference type="EMBL" id="LSYS01006902">
    <property type="protein sequence ID" value="OPJ73245.1"/>
    <property type="molecule type" value="Genomic_DNA"/>
</dbReference>
<protein>
    <submittedName>
        <fullName evidence="1">Uncharacterized protein</fullName>
    </submittedName>
</protein>
<evidence type="ECO:0000313" key="2">
    <source>
        <dbReference type="Proteomes" id="UP000190648"/>
    </source>
</evidence>
<dbReference type="Proteomes" id="UP000190648">
    <property type="component" value="Unassembled WGS sequence"/>
</dbReference>
<proteinExistence type="predicted"/>
<gene>
    <name evidence="1" type="ORF">AV530_005638</name>
</gene>
<accession>A0A1V4JMI7</accession>
<comment type="caution">
    <text evidence="1">The sequence shown here is derived from an EMBL/GenBank/DDBJ whole genome shotgun (WGS) entry which is preliminary data.</text>
</comment>
<keyword evidence="2" id="KW-1185">Reference proteome</keyword>
<reference evidence="1 2" key="1">
    <citation type="submission" date="2016-02" db="EMBL/GenBank/DDBJ databases">
        <title>Band-tailed pigeon sequencing and assembly.</title>
        <authorList>
            <person name="Soares A.E."/>
            <person name="Novak B.J."/>
            <person name="Rice E.S."/>
            <person name="O'Connell B."/>
            <person name="Chang D."/>
            <person name="Weber S."/>
            <person name="Shapiro B."/>
        </authorList>
    </citation>
    <scope>NUCLEOTIDE SEQUENCE [LARGE SCALE GENOMIC DNA]</scope>
    <source>
        <strain evidence="1">BTP2013</strain>
        <tissue evidence="1">Blood</tissue>
    </source>
</reference>
<sequence length="89" mass="9771">MGQGRAVPEIPQAAVTGDLDQKQSIINNRLLCKSSLRRDGGWLYIPKSPVAPAITGLNVLIVPSKQLSQMEQESFSRIFQISTDSKQFA</sequence>
<dbReference type="AlphaFoldDB" id="A0A1V4JMI7"/>